<keyword evidence="4" id="KW-0804">Transcription</keyword>
<organism evidence="7 8">
    <name type="scientific">Glycine soja</name>
    <name type="common">Wild soybean</name>
    <dbReference type="NCBI Taxonomy" id="3848"/>
    <lineage>
        <taxon>Eukaryota</taxon>
        <taxon>Viridiplantae</taxon>
        <taxon>Streptophyta</taxon>
        <taxon>Embryophyta</taxon>
        <taxon>Tracheophyta</taxon>
        <taxon>Spermatophyta</taxon>
        <taxon>Magnoliopsida</taxon>
        <taxon>eudicotyledons</taxon>
        <taxon>Gunneridae</taxon>
        <taxon>Pentapetalae</taxon>
        <taxon>rosids</taxon>
        <taxon>fabids</taxon>
        <taxon>Fabales</taxon>
        <taxon>Fabaceae</taxon>
        <taxon>Papilionoideae</taxon>
        <taxon>50 kb inversion clade</taxon>
        <taxon>NPAAA clade</taxon>
        <taxon>indigoferoid/millettioid clade</taxon>
        <taxon>Phaseoleae</taxon>
        <taxon>Glycine</taxon>
        <taxon>Glycine subgen. Soja</taxon>
    </lineage>
</organism>
<evidence type="ECO:0000256" key="4">
    <source>
        <dbReference type="ARBA" id="ARBA00023163"/>
    </source>
</evidence>
<reference evidence="7 8" key="1">
    <citation type="submission" date="2018-09" db="EMBL/GenBank/DDBJ databases">
        <title>A high-quality reference genome of wild soybean provides a powerful tool to mine soybean genomes.</title>
        <authorList>
            <person name="Xie M."/>
            <person name="Chung C.Y.L."/>
            <person name="Li M.-W."/>
            <person name="Wong F.-L."/>
            <person name="Chan T.-F."/>
            <person name="Lam H.-M."/>
        </authorList>
    </citation>
    <scope>NUCLEOTIDE SEQUENCE [LARGE SCALE GENOMIC DNA]</scope>
    <source>
        <strain evidence="8">cv. W05</strain>
        <tissue evidence="7">Hypocotyl of etiolated seedlings</tissue>
    </source>
</reference>
<dbReference type="GO" id="GO:0005634">
    <property type="term" value="C:nucleus"/>
    <property type="evidence" value="ECO:0007669"/>
    <property type="project" value="UniProtKB-SubCell"/>
</dbReference>
<dbReference type="GO" id="GO:0003677">
    <property type="term" value="F:DNA binding"/>
    <property type="evidence" value="ECO:0007669"/>
    <property type="project" value="UniProtKB-KW"/>
</dbReference>
<comment type="subcellular location">
    <subcellularLocation>
        <location evidence="1">Nucleus</location>
    </subcellularLocation>
</comment>
<gene>
    <name evidence="7" type="ORF">D0Y65_034282</name>
</gene>
<dbReference type="InterPro" id="IPR003340">
    <property type="entry name" value="B3_DNA-bd"/>
</dbReference>
<dbReference type="EMBL" id="QZWG01000012">
    <property type="protein sequence ID" value="RZB75724.1"/>
    <property type="molecule type" value="Genomic_DNA"/>
</dbReference>
<dbReference type="AlphaFoldDB" id="A0A445HQ68"/>
<dbReference type="Gene3D" id="2.40.330.10">
    <property type="entry name" value="DNA-binding pseudobarrel domain"/>
    <property type="match status" value="1"/>
</dbReference>
<protein>
    <recommendedName>
        <fullName evidence="6">TF-B3 domain-containing protein</fullName>
    </recommendedName>
</protein>
<dbReference type="SUPFAM" id="SSF101936">
    <property type="entry name" value="DNA-binding pseudobarrel domain"/>
    <property type="match status" value="1"/>
</dbReference>
<evidence type="ECO:0000256" key="5">
    <source>
        <dbReference type="ARBA" id="ARBA00023242"/>
    </source>
</evidence>
<comment type="caution">
    <text evidence="7">The sequence shown here is derived from an EMBL/GenBank/DDBJ whole genome shotgun (WGS) entry which is preliminary data.</text>
</comment>
<dbReference type="Pfam" id="PF23935">
    <property type="entry name" value="DUF7271"/>
    <property type="match status" value="1"/>
</dbReference>
<dbReference type="PROSITE" id="PS50863">
    <property type="entry name" value="B3"/>
    <property type="match status" value="1"/>
</dbReference>
<accession>A0A445HQ68</accession>
<evidence type="ECO:0000313" key="8">
    <source>
        <dbReference type="Proteomes" id="UP000289340"/>
    </source>
</evidence>
<proteinExistence type="predicted"/>
<dbReference type="Proteomes" id="UP000289340">
    <property type="component" value="Chromosome 12"/>
</dbReference>
<dbReference type="InterPro" id="IPR055695">
    <property type="entry name" value="DUF7271"/>
</dbReference>
<keyword evidence="3" id="KW-0238">DNA-binding</keyword>
<keyword evidence="2" id="KW-0805">Transcription regulation</keyword>
<evidence type="ECO:0000256" key="1">
    <source>
        <dbReference type="ARBA" id="ARBA00004123"/>
    </source>
</evidence>
<sequence length="309" mass="36346">MIHISPSVPFSILIRRSKNTLKLRFDEYGCIFFVALTLMRFVSPPRLLQKVEEHTKVTIFMTTVVVHLRATVDASILKQSKFESHQRCFYPEAIQIQGIPFRPSFLMVVVHLRAIGDAPILKQCKLKNVIEVPLSYHRQWSPNYPTYVLFNYKGNKHFIKLHKYADRFFFGDGLKELRRTHGIYESVIMRFVAWDKNITFNVDVVGPLHRQTHQRSAATTKRHVFTIDVSEDMIQHNYQLVLPPEASNYLSGSKKYMIVDHGRDRLYEWMITMNNGLSYIVESWIQYLTNNHLKAGDEVVFYYNFDQHL</sequence>
<keyword evidence="5" id="KW-0539">Nucleus</keyword>
<evidence type="ECO:0000256" key="3">
    <source>
        <dbReference type="ARBA" id="ARBA00023125"/>
    </source>
</evidence>
<name>A0A445HQ68_GLYSO</name>
<evidence type="ECO:0000256" key="2">
    <source>
        <dbReference type="ARBA" id="ARBA00023015"/>
    </source>
</evidence>
<dbReference type="InterPro" id="IPR015300">
    <property type="entry name" value="DNA-bd_pseudobarrel_sf"/>
</dbReference>
<keyword evidence="8" id="KW-1185">Reference proteome</keyword>
<feature type="domain" description="TF-B3" evidence="6">
    <location>
        <begin position="225"/>
        <end position="309"/>
    </location>
</feature>
<evidence type="ECO:0000313" key="7">
    <source>
        <dbReference type="EMBL" id="RZB75724.1"/>
    </source>
</evidence>
<evidence type="ECO:0000259" key="6">
    <source>
        <dbReference type="PROSITE" id="PS50863"/>
    </source>
</evidence>